<evidence type="ECO:0000313" key="5">
    <source>
        <dbReference type="EMBL" id="QIE59982.1"/>
    </source>
</evidence>
<proteinExistence type="inferred from homology"/>
<dbReference type="Gene3D" id="3.40.630.30">
    <property type="match status" value="1"/>
</dbReference>
<evidence type="ECO:0000256" key="1">
    <source>
        <dbReference type="ARBA" id="ARBA00022679"/>
    </source>
</evidence>
<dbReference type="InterPro" id="IPR000182">
    <property type="entry name" value="GNAT_dom"/>
</dbReference>
<dbReference type="GO" id="GO:0016747">
    <property type="term" value="F:acyltransferase activity, transferring groups other than amino-acyl groups"/>
    <property type="evidence" value="ECO:0007669"/>
    <property type="project" value="InterPro"/>
</dbReference>
<sequence length="174" mass="19647">MYKGADFHMALVQPEDAMAVHTLIMGNLDRFKTYFPKTVAANITFEKSKRFVATIVEDIKNKTQYLYTIKVNGTLAGLIYLKELDWDKKEGEFAYCIDESYAGNGLTTKAVTVLSSHAFTVFHLQLLKIIVHHSNIPSVRIAEKCNFKPIKTLSNAFTPPGGVPLDMQLFELRK</sequence>
<dbReference type="InterPro" id="IPR051531">
    <property type="entry name" value="N-acetyltransferase"/>
</dbReference>
<organism evidence="5 6">
    <name type="scientific">Rasiella rasia</name>
    <dbReference type="NCBI Taxonomy" id="2744027"/>
    <lineage>
        <taxon>Bacteria</taxon>
        <taxon>Pseudomonadati</taxon>
        <taxon>Bacteroidota</taxon>
        <taxon>Flavobacteriia</taxon>
        <taxon>Flavobacteriales</taxon>
        <taxon>Flavobacteriaceae</taxon>
        <taxon>Rasiella</taxon>
    </lineage>
</organism>
<dbReference type="RefSeq" id="WP_164679994.1">
    <property type="nucleotide sequence ID" value="NZ_CP049057.1"/>
</dbReference>
<dbReference type="PANTHER" id="PTHR43792">
    <property type="entry name" value="GNAT FAMILY, PUTATIVE (AFU_ORTHOLOGUE AFUA_3G00765)-RELATED-RELATED"/>
    <property type="match status" value="1"/>
</dbReference>
<name>A0A6G6GN55_9FLAO</name>
<dbReference type="KEGG" id="mgel:G5B37_10530"/>
<dbReference type="InterPro" id="IPR016181">
    <property type="entry name" value="Acyl_CoA_acyltransferase"/>
</dbReference>
<dbReference type="AlphaFoldDB" id="A0A6G6GN55"/>
<evidence type="ECO:0000259" key="4">
    <source>
        <dbReference type="PROSITE" id="PS51186"/>
    </source>
</evidence>
<evidence type="ECO:0000313" key="6">
    <source>
        <dbReference type="Proteomes" id="UP000505306"/>
    </source>
</evidence>
<feature type="domain" description="N-acetyltransferase" evidence="4">
    <location>
        <begin position="18"/>
        <end position="172"/>
    </location>
</feature>
<dbReference type="PANTHER" id="PTHR43792:SF8">
    <property type="entry name" value="[RIBOSOMAL PROTEIN US5]-ALANINE N-ACETYLTRANSFERASE"/>
    <property type="match status" value="1"/>
</dbReference>
<dbReference type="Pfam" id="PF13302">
    <property type="entry name" value="Acetyltransf_3"/>
    <property type="match status" value="1"/>
</dbReference>
<reference evidence="5 6" key="1">
    <citation type="submission" date="2020-02" db="EMBL/GenBank/DDBJ databases">
        <title>Complete genome sequence of Flavobacteriaceae bacterium.</title>
        <authorList>
            <person name="Kim S.-J."/>
            <person name="Kim Y.-S."/>
            <person name="Kim K.-H."/>
        </authorList>
    </citation>
    <scope>NUCLEOTIDE SEQUENCE [LARGE SCALE GENOMIC DNA]</scope>
    <source>
        <strain evidence="5 6">RR4-40</strain>
    </source>
</reference>
<dbReference type="SUPFAM" id="SSF55729">
    <property type="entry name" value="Acyl-CoA N-acyltransferases (Nat)"/>
    <property type="match status" value="1"/>
</dbReference>
<comment type="similarity">
    <text evidence="3">Belongs to the acetyltransferase family. RimJ subfamily.</text>
</comment>
<accession>A0A6G6GN55</accession>
<dbReference type="PROSITE" id="PS51186">
    <property type="entry name" value="GNAT"/>
    <property type="match status" value="1"/>
</dbReference>
<evidence type="ECO:0000256" key="3">
    <source>
        <dbReference type="ARBA" id="ARBA00038502"/>
    </source>
</evidence>
<keyword evidence="6" id="KW-1185">Reference proteome</keyword>
<dbReference type="EMBL" id="CP049057">
    <property type="protein sequence ID" value="QIE59982.1"/>
    <property type="molecule type" value="Genomic_DNA"/>
</dbReference>
<keyword evidence="1 5" id="KW-0808">Transferase</keyword>
<gene>
    <name evidence="5" type="ORF">G5B37_10530</name>
</gene>
<dbReference type="Proteomes" id="UP000505306">
    <property type="component" value="Chromosome"/>
</dbReference>
<evidence type="ECO:0000256" key="2">
    <source>
        <dbReference type="ARBA" id="ARBA00023315"/>
    </source>
</evidence>
<protein>
    <submittedName>
        <fullName evidence="5">GNAT family N-acetyltransferase</fullName>
    </submittedName>
</protein>
<keyword evidence="2" id="KW-0012">Acyltransferase</keyword>